<accession>A0A8J3J5F5</accession>
<evidence type="ECO:0000313" key="4">
    <source>
        <dbReference type="Proteomes" id="UP000612808"/>
    </source>
</evidence>
<feature type="chain" id="PRO_5039455998" description="Vitamin K epoxide reductase family protein" evidence="2">
    <location>
        <begin position="30"/>
        <end position="132"/>
    </location>
</feature>
<dbReference type="AlphaFoldDB" id="A0A8J3J5F5"/>
<evidence type="ECO:0000313" key="3">
    <source>
        <dbReference type="EMBL" id="GID16196.1"/>
    </source>
</evidence>
<evidence type="ECO:0000256" key="1">
    <source>
        <dbReference type="SAM" id="Phobius"/>
    </source>
</evidence>
<evidence type="ECO:0008006" key="5">
    <source>
        <dbReference type="Google" id="ProtNLM"/>
    </source>
</evidence>
<dbReference type="RefSeq" id="WP_203664864.1">
    <property type="nucleotide sequence ID" value="NZ_BAAAZM010000029.1"/>
</dbReference>
<comment type="caution">
    <text evidence="3">The sequence shown here is derived from an EMBL/GenBank/DDBJ whole genome shotgun (WGS) entry which is preliminary data.</text>
</comment>
<sequence length="132" mass="13411">MRTDPSTTRLPWRPLLAAVLCLASVGASAGWLALASARDAENARILSSRTACVTMAPTLGVVVLLACAVAFLVGAAVLGVLALHRAPRPGALLVTLAATLLLVTTGLVFALTYSGDGSEQPGHGWPTYCSAG</sequence>
<protein>
    <recommendedName>
        <fullName evidence="5">Vitamin K epoxide reductase family protein</fullName>
    </recommendedName>
</protein>
<keyword evidence="1" id="KW-0472">Membrane</keyword>
<proteinExistence type="predicted"/>
<keyword evidence="4" id="KW-1185">Reference proteome</keyword>
<organism evidence="3 4">
    <name type="scientific">Actinocatenispora rupis</name>
    <dbReference type="NCBI Taxonomy" id="519421"/>
    <lineage>
        <taxon>Bacteria</taxon>
        <taxon>Bacillati</taxon>
        <taxon>Actinomycetota</taxon>
        <taxon>Actinomycetes</taxon>
        <taxon>Micromonosporales</taxon>
        <taxon>Micromonosporaceae</taxon>
        <taxon>Actinocatenispora</taxon>
    </lineage>
</organism>
<name>A0A8J3J5F5_9ACTN</name>
<keyword evidence="1" id="KW-1133">Transmembrane helix</keyword>
<feature type="signal peptide" evidence="2">
    <location>
        <begin position="1"/>
        <end position="29"/>
    </location>
</feature>
<gene>
    <name evidence="3" type="ORF">Aru02nite_70850</name>
</gene>
<keyword evidence="2" id="KW-0732">Signal</keyword>
<dbReference type="EMBL" id="BOMB01000054">
    <property type="protein sequence ID" value="GID16196.1"/>
    <property type="molecule type" value="Genomic_DNA"/>
</dbReference>
<evidence type="ECO:0000256" key="2">
    <source>
        <dbReference type="SAM" id="SignalP"/>
    </source>
</evidence>
<feature type="transmembrane region" description="Helical" evidence="1">
    <location>
        <begin position="90"/>
        <end position="113"/>
    </location>
</feature>
<keyword evidence="1" id="KW-0812">Transmembrane</keyword>
<feature type="transmembrane region" description="Helical" evidence="1">
    <location>
        <begin position="59"/>
        <end position="83"/>
    </location>
</feature>
<dbReference type="Proteomes" id="UP000612808">
    <property type="component" value="Unassembled WGS sequence"/>
</dbReference>
<reference evidence="3" key="1">
    <citation type="submission" date="2021-01" db="EMBL/GenBank/DDBJ databases">
        <title>Whole genome shotgun sequence of Actinocatenispora rupis NBRC 107355.</title>
        <authorList>
            <person name="Komaki H."/>
            <person name="Tamura T."/>
        </authorList>
    </citation>
    <scope>NUCLEOTIDE SEQUENCE</scope>
    <source>
        <strain evidence="3">NBRC 107355</strain>
    </source>
</reference>